<evidence type="ECO:0000256" key="1">
    <source>
        <dbReference type="SAM" id="Coils"/>
    </source>
</evidence>
<accession>A0A385EDX7</accession>
<gene>
    <name evidence="2" type="ORF">CcrBL9_gp038</name>
    <name evidence="3" type="ORF">CcrBL9_gp554</name>
</gene>
<dbReference type="EMBL" id="MH588546">
    <property type="protein sequence ID" value="AXQ69062.1"/>
    <property type="molecule type" value="Genomic_DNA"/>
</dbReference>
<reference evidence="2" key="2">
    <citation type="submission" date="2018-07" db="EMBL/GenBank/DDBJ databases">
        <authorList>
            <person name="Quirk P.G."/>
            <person name="Krulwich T.A."/>
        </authorList>
    </citation>
    <scope>NUCLEOTIDE SEQUENCE</scope>
</reference>
<protein>
    <submittedName>
        <fullName evidence="2">Uncharacterized protein</fullName>
    </submittedName>
</protein>
<feature type="coiled-coil region" evidence="1">
    <location>
        <begin position="51"/>
        <end position="78"/>
    </location>
</feature>
<evidence type="ECO:0000313" key="4">
    <source>
        <dbReference type="Proteomes" id="UP000259421"/>
    </source>
</evidence>
<sequence length="218" mass="24633">MASPEDIAIVQAAPVSFDLEAWEEENGQYAQDHWRHLNYAFEIKGYKHMFTQDQRAAADRLIAEYEEAQDDHRETYRAESDAVFWAADAFARQYIGTALWTGVSYPMGDDRGGSDSYYDGESAWITPKTLREMIEDCDAFQRDNVAALAKAYASDVWIEGERYNASNAGHDFWLTRNGHGVGFWDRGLGEVGETLSEAARKVGEYSLALDDNGEISRM</sequence>
<keyword evidence="4" id="KW-1185">Reference proteome</keyword>
<evidence type="ECO:0000313" key="3">
    <source>
        <dbReference type="EMBL" id="AXQ69578.1"/>
    </source>
</evidence>
<name>A0A385EDX7_9CAUD</name>
<organism evidence="2 4">
    <name type="scientific">Caulobacter phage CcrBL9</name>
    <dbReference type="NCBI Taxonomy" id="2283270"/>
    <lineage>
        <taxon>Viruses</taxon>
        <taxon>Duplodnaviria</taxon>
        <taxon>Heunggongvirae</taxon>
        <taxon>Uroviricota</taxon>
        <taxon>Caudoviricetes</taxon>
        <taxon>Jeanschmidtviridae</taxon>
        <taxon>Bertelyvirus</taxon>
        <taxon>Bertelyvirus BL9</taxon>
    </lineage>
</organism>
<evidence type="ECO:0000313" key="2">
    <source>
        <dbReference type="EMBL" id="AXQ69062.1"/>
    </source>
</evidence>
<proteinExistence type="predicted"/>
<keyword evidence="1" id="KW-0175">Coiled coil</keyword>
<dbReference type="EMBL" id="MH588546">
    <property type="protein sequence ID" value="AXQ69578.1"/>
    <property type="molecule type" value="Genomic_DNA"/>
</dbReference>
<dbReference type="Proteomes" id="UP000259421">
    <property type="component" value="Segment"/>
</dbReference>
<reference evidence="4" key="1">
    <citation type="submission" date="2018-07" db="EMBL/GenBank/DDBJ databases">
        <title>Giant CbK-like Caulobacter bacteriophages have genetically divergent genomes.</title>
        <authorList>
            <person name="Wilson K.M."/>
            <person name="Ely B."/>
        </authorList>
    </citation>
    <scope>NUCLEOTIDE SEQUENCE [LARGE SCALE GENOMIC DNA]</scope>
</reference>
<reference evidence="2 4" key="3">
    <citation type="submission" date="2018-09" db="EMBL/GenBank/DDBJ databases">
        <title>Giant CbK-like Caulobacter bacteriophages have genetically divergent genomes.</title>
        <authorList>
            <person name="Wilson K."/>
            <person name="Ely B."/>
        </authorList>
    </citation>
    <scope>NUCLEOTIDE SEQUENCE [LARGE SCALE GENOMIC DNA]</scope>
</reference>